<keyword evidence="5 6" id="KW-0472">Membrane</keyword>
<protein>
    <submittedName>
        <fullName evidence="7">Uncharacterized protein</fullName>
    </submittedName>
</protein>
<feature type="transmembrane region" description="Helical" evidence="6">
    <location>
        <begin position="46"/>
        <end position="65"/>
    </location>
</feature>
<reference evidence="7 8" key="1">
    <citation type="submission" date="2012-09" db="EMBL/GenBank/DDBJ databases">
        <title>The Genome Sequence of Alloiococcus otitis ATCC 51267.</title>
        <authorList>
            <consortium name="The Broad Institute Genome Sequencing Platform"/>
            <person name="Earl A."/>
            <person name="Ward D."/>
            <person name="Feldgarden M."/>
            <person name="Gevers D."/>
            <person name="Huys G."/>
            <person name="Walker B."/>
            <person name="Young S.K."/>
            <person name="Zeng Q."/>
            <person name="Gargeya S."/>
            <person name="Fitzgerald M."/>
            <person name="Haas B."/>
            <person name="Abouelleil A."/>
            <person name="Alvarado L."/>
            <person name="Arachchi H.M."/>
            <person name="Berlin A.M."/>
            <person name="Chapman S.B."/>
            <person name="Goldberg J."/>
            <person name="Griggs A."/>
            <person name="Gujja S."/>
            <person name="Hansen M."/>
            <person name="Howarth C."/>
            <person name="Imamovic A."/>
            <person name="Larimer J."/>
            <person name="McCowen C."/>
            <person name="Montmayeur A."/>
            <person name="Murphy C."/>
            <person name="Neiman D."/>
            <person name="Pearson M."/>
            <person name="Priest M."/>
            <person name="Roberts A."/>
            <person name="Saif S."/>
            <person name="Shea T."/>
            <person name="Sisk P."/>
            <person name="Sykes S."/>
            <person name="Wortman J."/>
            <person name="Nusbaum C."/>
            <person name="Birren B."/>
        </authorList>
    </citation>
    <scope>NUCLEOTIDE SEQUENCE [LARGE SCALE GENOMIC DNA]</scope>
    <source>
        <strain evidence="7 8">ATCC 51267</strain>
    </source>
</reference>
<feature type="transmembrane region" description="Helical" evidence="6">
    <location>
        <begin position="282"/>
        <end position="309"/>
    </location>
</feature>
<feature type="transmembrane region" description="Helical" evidence="6">
    <location>
        <begin position="133"/>
        <end position="153"/>
    </location>
</feature>
<dbReference type="InterPro" id="IPR001991">
    <property type="entry name" value="Na-dicarboxylate_symporter"/>
</dbReference>
<feature type="transmembrane region" description="Helical" evidence="6">
    <location>
        <begin position="315"/>
        <end position="333"/>
    </location>
</feature>
<feature type="transmembrane region" description="Helical" evidence="6">
    <location>
        <begin position="173"/>
        <end position="196"/>
    </location>
</feature>
<dbReference type="SUPFAM" id="SSF118215">
    <property type="entry name" value="Proton glutamate symport protein"/>
    <property type="match status" value="1"/>
</dbReference>
<evidence type="ECO:0000313" key="8">
    <source>
        <dbReference type="Proteomes" id="UP000009875"/>
    </source>
</evidence>
<dbReference type="PANTHER" id="PTHR42865:SF8">
    <property type="entry name" value="SERINE_THREONINE TRANSPORTER SSTT"/>
    <property type="match status" value="1"/>
</dbReference>
<comment type="subcellular location">
    <subcellularLocation>
        <location evidence="1">Membrane</location>
        <topology evidence="1">Multi-pass membrane protein</topology>
    </subcellularLocation>
</comment>
<sequence>MSQEKKKKKFGLLPQLIVAIILGALVGQMTFIPEIILQIPVTFSDLFGNILSFFIPLMIVGFIVKGIADLSEGAGRLLGATAGIAYLSTLIAGTVAYLVANFVFPLFIEVGTFVGEAEGEGLAPIFTVEIPAMFEVTSAIVFAFMFGITISWLRTNKESYAMYNFFDEFNQSVIFVLERFIVPLLPFFIFGNFINLSYAGTFGTILSVFWRVFLVILILHWVFIILWFVLAGSYAGKNPWTLIKNQLSGYIAAVGLQSSAATIPINLEIARKNGVSQKIRDFVVPFCATAHLMGSMITITSCVMAVLMMNDMPSNYGIIGPFIITLGIAMVAAPGAPGGAIMAALPFLGMVGIDPSGALASLLVSLYIAQDSFGTATNISGDNAIAVLIDKWFNKNIGGGDINQASD</sequence>
<feature type="transmembrane region" description="Helical" evidence="6">
    <location>
        <begin position="208"/>
        <end position="230"/>
    </location>
</feature>
<dbReference type="Gene3D" id="1.10.3860.10">
    <property type="entry name" value="Sodium:dicarboxylate symporter"/>
    <property type="match status" value="1"/>
</dbReference>
<keyword evidence="4 6" id="KW-1133">Transmembrane helix</keyword>
<dbReference type="EMBL" id="AGXA01000022">
    <property type="protein sequence ID" value="EKU93247.1"/>
    <property type="molecule type" value="Genomic_DNA"/>
</dbReference>
<dbReference type="RefSeq" id="WP_003778481.1">
    <property type="nucleotide sequence ID" value="NZ_JH992960.1"/>
</dbReference>
<dbReference type="STRING" id="883081.HMPREF9698_01408"/>
<evidence type="ECO:0000256" key="6">
    <source>
        <dbReference type="SAM" id="Phobius"/>
    </source>
</evidence>
<evidence type="ECO:0000256" key="1">
    <source>
        <dbReference type="ARBA" id="ARBA00004141"/>
    </source>
</evidence>
<dbReference type="PRINTS" id="PR00173">
    <property type="entry name" value="EDTRNSPORT"/>
</dbReference>
<evidence type="ECO:0000313" key="7">
    <source>
        <dbReference type="EMBL" id="EKU93247.1"/>
    </source>
</evidence>
<evidence type="ECO:0000256" key="3">
    <source>
        <dbReference type="ARBA" id="ARBA00022692"/>
    </source>
</evidence>
<dbReference type="OrthoDB" id="9768885at2"/>
<proteinExistence type="predicted"/>
<name>K9EQP1_9LACT</name>
<evidence type="ECO:0000256" key="2">
    <source>
        <dbReference type="ARBA" id="ARBA00022448"/>
    </source>
</evidence>
<dbReference type="eggNOG" id="COG1301">
    <property type="taxonomic scope" value="Bacteria"/>
</dbReference>
<dbReference type="InterPro" id="IPR036458">
    <property type="entry name" value="Na:dicarbo_symporter_sf"/>
</dbReference>
<feature type="transmembrane region" description="Helical" evidence="6">
    <location>
        <begin position="345"/>
        <end position="369"/>
    </location>
</feature>
<accession>K9EQP1</accession>
<keyword evidence="3 6" id="KW-0812">Transmembrane</keyword>
<dbReference type="GO" id="GO:0005295">
    <property type="term" value="F:neutral L-amino acid:sodium symporter activity"/>
    <property type="evidence" value="ECO:0007669"/>
    <property type="project" value="TreeGrafter"/>
</dbReference>
<dbReference type="GO" id="GO:0032329">
    <property type="term" value="P:serine transport"/>
    <property type="evidence" value="ECO:0007669"/>
    <property type="project" value="TreeGrafter"/>
</dbReference>
<gene>
    <name evidence="7" type="ORF">HMPREF9698_01408</name>
</gene>
<keyword evidence="2" id="KW-0813">Transport</keyword>
<dbReference type="Proteomes" id="UP000009875">
    <property type="component" value="Unassembled WGS sequence"/>
</dbReference>
<dbReference type="Pfam" id="PF00375">
    <property type="entry name" value="SDF"/>
    <property type="match status" value="1"/>
</dbReference>
<feature type="transmembrane region" description="Helical" evidence="6">
    <location>
        <begin position="12"/>
        <end position="31"/>
    </location>
</feature>
<comment type="caution">
    <text evidence="7">The sequence shown here is derived from an EMBL/GenBank/DDBJ whole genome shotgun (WGS) entry which is preliminary data.</text>
</comment>
<dbReference type="GO" id="GO:0005886">
    <property type="term" value="C:plasma membrane"/>
    <property type="evidence" value="ECO:0007669"/>
    <property type="project" value="TreeGrafter"/>
</dbReference>
<evidence type="ECO:0000256" key="4">
    <source>
        <dbReference type="ARBA" id="ARBA00022989"/>
    </source>
</evidence>
<evidence type="ECO:0000256" key="5">
    <source>
        <dbReference type="ARBA" id="ARBA00023136"/>
    </source>
</evidence>
<dbReference type="HOGENOM" id="CLU_035303_0_0_9"/>
<feature type="transmembrane region" description="Helical" evidence="6">
    <location>
        <begin position="77"/>
        <end position="100"/>
    </location>
</feature>
<organism evidence="7 8">
    <name type="scientific">Alloiococcus otitis ATCC 51267</name>
    <dbReference type="NCBI Taxonomy" id="883081"/>
    <lineage>
        <taxon>Bacteria</taxon>
        <taxon>Bacillati</taxon>
        <taxon>Bacillota</taxon>
        <taxon>Bacilli</taxon>
        <taxon>Lactobacillales</taxon>
        <taxon>Carnobacteriaceae</taxon>
        <taxon>Alloiococcus</taxon>
    </lineage>
</organism>
<dbReference type="AlphaFoldDB" id="K9EQP1"/>
<dbReference type="PATRIC" id="fig|883081.3.peg.1243"/>
<dbReference type="PANTHER" id="PTHR42865">
    <property type="entry name" value="PROTON/GLUTAMATE-ASPARTATE SYMPORTER"/>
    <property type="match status" value="1"/>
</dbReference>
<keyword evidence="8" id="KW-1185">Reference proteome</keyword>